<accession>A0A1I7D636</accession>
<dbReference type="RefSeq" id="WP_054783834.1">
    <property type="nucleotide sequence ID" value="NZ_FPBD01000007.1"/>
</dbReference>
<dbReference type="AlphaFoldDB" id="A0A1I7D636"/>
<keyword evidence="3" id="KW-1185">Reference proteome</keyword>
<dbReference type="EMBL" id="FPBD01000007">
    <property type="protein sequence ID" value="SFU07034.1"/>
    <property type="molecule type" value="Genomic_DNA"/>
</dbReference>
<evidence type="ECO:0000313" key="3">
    <source>
        <dbReference type="Proteomes" id="UP000183371"/>
    </source>
</evidence>
<evidence type="ECO:0000313" key="2">
    <source>
        <dbReference type="EMBL" id="SFU07034.1"/>
    </source>
</evidence>
<protein>
    <submittedName>
        <fullName evidence="2">Uncharacterized protein</fullName>
    </submittedName>
</protein>
<feature type="transmembrane region" description="Helical" evidence="1">
    <location>
        <begin position="69"/>
        <end position="90"/>
    </location>
</feature>
<evidence type="ECO:0000256" key="1">
    <source>
        <dbReference type="SAM" id="Phobius"/>
    </source>
</evidence>
<proteinExistence type="predicted"/>
<sequence>MDAALYIGIFLICIGSLFTFYKITQKPEYDLLRKHSFGKSHKLAVLTPAFWRNQDTAFRQASARLLTTSILYALGLPVTIWLYATLLALLELYSDGRL</sequence>
<feature type="transmembrane region" description="Helical" evidence="1">
    <location>
        <begin position="6"/>
        <end position="24"/>
    </location>
</feature>
<dbReference type="Proteomes" id="UP000183371">
    <property type="component" value="Unassembled WGS sequence"/>
</dbReference>
<keyword evidence="1" id="KW-0472">Membrane</keyword>
<reference evidence="3" key="1">
    <citation type="submission" date="2016-10" db="EMBL/GenBank/DDBJ databases">
        <authorList>
            <person name="Varghese N."/>
            <person name="Submissions S."/>
        </authorList>
    </citation>
    <scope>NUCLEOTIDE SEQUENCE [LARGE SCALE GENOMIC DNA]</scope>
    <source>
        <strain evidence="3">DSM 17465</strain>
    </source>
</reference>
<organism evidence="2 3">
    <name type="scientific">Pseudovibrio denitrificans</name>
    <dbReference type="NCBI Taxonomy" id="258256"/>
    <lineage>
        <taxon>Bacteria</taxon>
        <taxon>Pseudomonadati</taxon>
        <taxon>Pseudomonadota</taxon>
        <taxon>Alphaproteobacteria</taxon>
        <taxon>Hyphomicrobiales</taxon>
        <taxon>Stappiaceae</taxon>
        <taxon>Pseudovibrio</taxon>
    </lineage>
</organism>
<name>A0A1I7D636_9HYPH</name>
<gene>
    <name evidence="2" type="ORF">SAMN05444141_107338</name>
</gene>
<keyword evidence="1" id="KW-1133">Transmembrane helix</keyword>
<keyword evidence="1" id="KW-0812">Transmembrane</keyword>